<evidence type="ECO:0000256" key="2">
    <source>
        <dbReference type="SAM" id="MobiDB-lite"/>
    </source>
</evidence>
<proteinExistence type="inferred from homology"/>
<accession>A0ABV8R3Z2</accession>
<dbReference type="PANTHER" id="PTHR33392">
    <property type="entry name" value="POLYISOPRENYL-TEICHOIC ACID--PEPTIDOGLYCAN TEICHOIC ACID TRANSFERASE TAGU"/>
    <property type="match status" value="1"/>
</dbReference>
<comment type="caution">
    <text evidence="4">The sequence shown here is derived from an EMBL/GenBank/DDBJ whole genome shotgun (WGS) entry which is preliminary data.</text>
</comment>
<reference evidence="5" key="1">
    <citation type="journal article" date="2019" name="Int. J. Syst. Evol. Microbiol.">
        <title>The Global Catalogue of Microorganisms (GCM) 10K type strain sequencing project: providing services to taxonomists for standard genome sequencing and annotation.</title>
        <authorList>
            <consortium name="The Broad Institute Genomics Platform"/>
            <consortium name="The Broad Institute Genome Sequencing Center for Infectious Disease"/>
            <person name="Wu L."/>
            <person name="Ma J."/>
        </authorList>
    </citation>
    <scope>NUCLEOTIDE SEQUENCE [LARGE SCALE GENOMIC DNA]</scope>
    <source>
        <strain evidence="5">CGMCC 1.10698</strain>
    </source>
</reference>
<dbReference type="PANTHER" id="PTHR33392:SF6">
    <property type="entry name" value="POLYISOPRENYL-TEICHOIC ACID--PEPTIDOGLYCAN TEICHOIC ACID TRANSFERASE TAGU"/>
    <property type="match status" value="1"/>
</dbReference>
<evidence type="ECO:0000256" key="1">
    <source>
        <dbReference type="ARBA" id="ARBA00006068"/>
    </source>
</evidence>
<dbReference type="Proteomes" id="UP001595773">
    <property type="component" value="Unassembled WGS sequence"/>
</dbReference>
<organism evidence="4 5">
    <name type="scientific">Arthrobacter cryoconiti</name>
    <dbReference type="NCBI Taxonomy" id="748907"/>
    <lineage>
        <taxon>Bacteria</taxon>
        <taxon>Bacillati</taxon>
        <taxon>Actinomycetota</taxon>
        <taxon>Actinomycetes</taxon>
        <taxon>Micrococcales</taxon>
        <taxon>Micrococcaceae</taxon>
        <taxon>Arthrobacter</taxon>
    </lineage>
</organism>
<gene>
    <name evidence="4" type="ORF">ACFOW9_13790</name>
</gene>
<dbReference type="EMBL" id="JBHSCQ010000022">
    <property type="protein sequence ID" value="MFC4266678.1"/>
    <property type="molecule type" value="Genomic_DNA"/>
</dbReference>
<evidence type="ECO:0000313" key="4">
    <source>
        <dbReference type="EMBL" id="MFC4266678.1"/>
    </source>
</evidence>
<evidence type="ECO:0000313" key="5">
    <source>
        <dbReference type="Proteomes" id="UP001595773"/>
    </source>
</evidence>
<dbReference type="InterPro" id="IPR050922">
    <property type="entry name" value="LytR/CpsA/Psr_CW_biosynth"/>
</dbReference>
<feature type="compositionally biased region" description="Polar residues" evidence="2">
    <location>
        <begin position="377"/>
        <end position="393"/>
    </location>
</feature>
<dbReference type="NCBIfam" id="TIGR00350">
    <property type="entry name" value="lytR_cpsA_psr"/>
    <property type="match status" value="1"/>
</dbReference>
<sequence>MSVKRRLSIWSKLGIVSSLLLLLVCGAGATAYLKLQNNIAAVDLFQPGEQPSSEPPVDDNSPIDILVVGTDTRDGADSRYGSADDSNGEGNADVMMAVHISGDRQRMSVVSIPRDTMAPFPGCVDAAGGPPWPAMETQILNVALKMGGPSCLRKTVGDLTGVSFEHFMIADFHAVVDLTNTVGGVQVCVNKAIDDADSRLHLPAGNSTIQGEDALAFLRTRSAFGDASDLSRIAAQQGFLSSLVRKIKSEKTLTDVPKLYSIADTVTKNVTIDKGLANIPALLQLASRLKNINPANVTFVTVPHEPYVYDPNRVQIQQEPAKKLFSTIIADQDISTSVNDKGAAAPGQDISPGVAPSELPSEGAPMPTAVSVPDPLTGQNADQQTCQSASGFK</sequence>
<dbReference type="RefSeq" id="WP_230066081.1">
    <property type="nucleotide sequence ID" value="NZ_BAABLL010000010.1"/>
</dbReference>
<dbReference type="Pfam" id="PF03816">
    <property type="entry name" value="LytR_cpsA_psr"/>
    <property type="match status" value="1"/>
</dbReference>
<comment type="similarity">
    <text evidence="1">Belongs to the LytR/CpsA/Psr (LCP) family.</text>
</comment>
<evidence type="ECO:0000259" key="3">
    <source>
        <dbReference type="Pfam" id="PF03816"/>
    </source>
</evidence>
<keyword evidence="5" id="KW-1185">Reference proteome</keyword>
<protein>
    <submittedName>
        <fullName evidence="4">LCP family protein</fullName>
    </submittedName>
</protein>
<name>A0ABV8R3Z2_9MICC</name>
<feature type="region of interest" description="Disordered" evidence="2">
    <location>
        <begin position="338"/>
        <end position="393"/>
    </location>
</feature>
<feature type="domain" description="Cell envelope-related transcriptional attenuator" evidence="3">
    <location>
        <begin position="91"/>
        <end position="248"/>
    </location>
</feature>
<dbReference type="InterPro" id="IPR004474">
    <property type="entry name" value="LytR_CpsA_psr"/>
</dbReference>
<dbReference type="Gene3D" id="3.40.630.190">
    <property type="entry name" value="LCP protein"/>
    <property type="match status" value="1"/>
</dbReference>